<keyword evidence="4 11" id="KW-0479">Metal-binding</keyword>
<evidence type="ECO:0000313" key="15">
    <source>
        <dbReference type="Proteomes" id="UP000322234"/>
    </source>
</evidence>
<dbReference type="PROSITE" id="PS00086">
    <property type="entry name" value="CYTOCHROME_P450"/>
    <property type="match status" value="2"/>
</dbReference>
<evidence type="ECO:0000256" key="7">
    <source>
        <dbReference type="ARBA" id="ARBA00023002"/>
    </source>
</evidence>
<dbReference type="AlphaFoldDB" id="A0A6B0S1N6"/>
<comment type="catalytic activity">
    <reaction evidence="12">
        <text>an organic molecule + reduced [NADPH--hemoprotein reductase] + O2 = an alcohol + oxidized [NADPH--hemoprotein reductase] + H2O + H(+)</text>
        <dbReference type="Rhea" id="RHEA:17149"/>
        <dbReference type="Rhea" id="RHEA-COMP:11964"/>
        <dbReference type="Rhea" id="RHEA-COMP:11965"/>
        <dbReference type="ChEBI" id="CHEBI:15377"/>
        <dbReference type="ChEBI" id="CHEBI:15378"/>
        <dbReference type="ChEBI" id="CHEBI:15379"/>
        <dbReference type="ChEBI" id="CHEBI:30879"/>
        <dbReference type="ChEBI" id="CHEBI:57618"/>
        <dbReference type="ChEBI" id="CHEBI:58210"/>
        <dbReference type="ChEBI" id="CHEBI:142491"/>
        <dbReference type="EC" id="1.14.14.1"/>
    </reaction>
</comment>
<dbReference type="Proteomes" id="UP000322234">
    <property type="component" value="Unassembled WGS sequence"/>
</dbReference>
<dbReference type="SMR" id="A0A6B0S1N6"/>
<keyword evidence="3 11" id="KW-0349">Heme</keyword>
<dbReference type="PANTHER" id="PTHR24300:SF424">
    <property type="entry name" value="CYTOCHROME P450"/>
    <property type="match status" value="1"/>
</dbReference>
<dbReference type="InterPro" id="IPR001128">
    <property type="entry name" value="Cyt_P450"/>
</dbReference>
<evidence type="ECO:0000256" key="1">
    <source>
        <dbReference type="ARBA" id="ARBA00001971"/>
    </source>
</evidence>
<dbReference type="InterPro" id="IPR002401">
    <property type="entry name" value="Cyt_P450_E_grp-I"/>
</dbReference>
<dbReference type="GO" id="GO:0006805">
    <property type="term" value="P:xenobiotic metabolic process"/>
    <property type="evidence" value="ECO:0007669"/>
    <property type="project" value="TreeGrafter"/>
</dbReference>
<dbReference type="EMBL" id="VBQZ03000154">
    <property type="protein sequence ID" value="MXQ96210.1"/>
    <property type="molecule type" value="Genomic_DNA"/>
</dbReference>
<keyword evidence="6 12" id="KW-0492">Microsome</keyword>
<comment type="cofactor">
    <cofactor evidence="1 11 12">
        <name>heme</name>
        <dbReference type="ChEBI" id="CHEBI:30413"/>
    </cofactor>
</comment>
<dbReference type="GO" id="GO:0019373">
    <property type="term" value="P:epoxygenase P450 pathway"/>
    <property type="evidence" value="ECO:0007669"/>
    <property type="project" value="TreeGrafter"/>
</dbReference>
<keyword evidence="5 12" id="KW-0256">Endoplasmic reticulum</keyword>
<evidence type="ECO:0000256" key="10">
    <source>
        <dbReference type="ARBA" id="ARBA00023136"/>
    </source>
</evidence>
<dbReference type="SUPFAM" id="SSF48264">
    <property type="entry name" value="Cytochrome P450"/>
    <property type="match status" value="3"/>
</dbReference>
<comment type="similarity">
    <text evidence="2 12">Belongs to the cytochrome P450 family.</text>
</comment>
<accession>A0A6B0S1N6</accession>
<dbReference type="PRINTS" id="PR00385">
    <property type="entry name" value="P450"/>
</dbReference>
<dbReference type="Pfam" id="PF00067">
    <property type="entry name" value="p450"/>
    <property type="match status" value="3"/>
</dbReference>
<name>A0A6B0S1N6_9CETA</name>
<reference evidence="14" key="1">
    <citation type="submission" date="2019-10" db="EMBL/GenBank/DDBJ databases">
        <title>The sequence and de novo assembly of the wild yak genome.</title>
        <authorList>
            <person name="Liu Y."/>
        </authorList>
    </citation>
    <scope>NUCLEOTIDE SEQUENCE [LARGE SCALE GENOMIC DNA]</scope>
    <source>
        <strain evidence="14">WY2019</strain>
    </source>
</reference>
<dbReference type="PANTHER" id="PTHR24300">
    <property type="entry name" value="CYTOCHROME P450 508A4-RELATED"/>
    <property type="match status" value="1"/>
</dbReference>
<feature type="transmembrane region" description="Helical" evidence="13">
    <location>
        <begin position="400"/>
        <end position="424"/>
    </location>
</feature>
<comment type="function">
    <text evidence="12">Cytochromes P450 are a group of heme-thiolate monooxygenases.</text>
</comment>
<dbReference type="PRINTS" id="PR00463">
    <property type="entry name" value="EP450I"/>
</dbReference>
<dbReference type="CDD" id="cd20670">
    <property type="entry name" value="CYP2G"/>
    <property type="match status" value="1"/>
</dbReference>
<dbReference type="InterPro" id="IPR017972">
    <property type="entry name" value="Cyt_P450_CS"/>
</dbReference>
<proteinExistence type="inferred from homology"/>
<dbReference type="InterPro" id="IPR008067">
    <property type="entry name" value="Cyt_P450_E_grp-I_CYP2A-like"/>
</dbReference>
<evidence type="ECO:0000256" key="8">
    <source>
        <dbReference type="ARBA" id="ARBA00023004"/>
    </source>
</evidence>
<evidence type="ECO:0000256" key="11">
    <source>
        <dbReference type="PIRSR" id="PIRSR602401-1"/>
    </source>
</evidence>
<comment type="subcellular location">
    <subcellularLocation>
        <location evidence="12">Endoplasmic reticulum membrane</location>
    </subcellularLocation>
    <subcellularLocation>
        <location evidence="12">Microsome membrane</location>
    </subcellularLocation>
</comment>
<evidence type="ECO:0000313" key="14">
    <source>
        <dbReference type="EMBL" id="MXQ96210.1"/>
    </source>
</evidence>
<sequence length="964" mass="110387">MKDFGMGKRSIEERIKEEAQCLVEELQKSQGAYLDPHFLFNAITANIICSIVFGERFNYQDPRLLQLLHLLNEIFIILCSFYTQMFEIFPGILKHFPGAHTHLYSMIEEVKDFITENMERHQKMLDPSGPKDFIPSCFTWTRQDLRRICRLDPESEFHQKNLVHTVLSLFFAGTETSSSTLCFGFLFLLKNPGVLEKVQAEIDRVIGAHRLPTLEDRAKMPYTDAVIHEIQRFSDLVPVGVPHSVIKDTHFRGYYLPKGITVYPVLSSALQDPRHFEKPNTFYPGHFLDAQGNFRKPEVFIPFSMGKRLCLGESLARSELFLFLTTLLQNFSLGSPKAPEDIDLMPRKNGLGRPPPLFQGITMYPILSSALHDPHHFEKPDAFYPGHFLDAQGNFRKLEVFIPFSMAIQYYLNYSICTMCFNILQWTQPVLKSVVDIQGSTYMGTFVMVDFTFQEDMRSGALGAILRPGTMELGGAFTIFLALCLSCLLILIAWKRMSKGGKLPPGPTPIPFLGNVLQVRTDATFQSFMKLKEKYGPVFTVYMGPRPVVVLCGHEAVKEALVDRADEFSGRGELASVERNFQGHGVALANGERWRILRRFSLTILRDFGMGKRSIEERIQEEAGFLLVELRKTKGARIEPTFFLSRTVSNVISSVVFGSRFDYEDQQFLKLLQMINQSFIEMSTSWAQLYDMYSGIMQYLPGRHNRIYYLIEELKDFIASKVKINEASLDPQNPRDFIDCFLIKMHQDKNNPHTEFNLKNLVLTTLNLFFAGTETVSSTLRYGLLLMMKHPEVEAKIHEEIDQVIGPHRIPSVDDRAKMPYTDAVIHEIQRLTDIVPMGVPHNVIRDTHFRGYILPKGTDVFPLLGSVLKDPKYFRYPDAFYPQHFLDEQGHFKKNEAFLPFSSGKRICLGEAMARMELFLYFTSILQNFSLRSLVPPADIDITPKVSGFGNIPPTYELCFMVR</sequence>
<dbReference type="FunFam" id="1.10.630.10:FF:000001">
    <property type="entry name" value="Cytochrome P450, family 2"/>
    <property type="match status" value="2"/>
</dbReference>
<feature type="transmembrane region" description="Helical" evidence="13">
    <location>
        <begin position="473"/>
        <end position="494"/>
    </location>
</feature>
<evidence type="ECO:0000256" key="5">
    <source>
        <dbReference type="ARBA" id="ARBA00022824"/>
    </source>
</evidence>
<evidence type="ECO:0000256" key="6">
    <source>
        <dbReference type="ARBA" id="ARBA00022848"/>
    </source>
</evidence>
<dbReference type="GO" id="GO:0005506">
    <property type="term" value="F:iron ion binding"/>
    <property type="evidence" value="ECO:0007669"/>
    <property type="project" value="UniProtKB-UniRule"/>
</dbReference>
<organism evidence="14 15">
    <name type="scientific">Bos mutus</name>
    <name type="common">wild yak</name>
    <dbReference type="NCBI Taxonomy" id="72004"/>
    <lineage>
        <taxon>Eukaryota</taxon>
        <taxon>Metazoa</taxon>
        <taxon>Chordata</taxon>
        <taxon>Craniata</taxon>
        <taxon>Vertebrata</taxon>
        <taxon>Euteleostomi</taxon>
        <taxon>Mammalia</taxon>
        <taxon>Eutheria</taxon>
        <taxon>Laurasiatheria</taxon>
        <taxon>Artiodactyla</taxon>
        <taxon>Ruminantia</taxon>
        <taxon>Pecora</taxon>
        <taxon>Bovidae</taxon>
        <taxon>Bovinae</taxon>
        <taxon>Bos</taxon>
    </lineage>
</organism>
<feature type="binding site" description="axial binding residue" evidence="11">
    <location>
        <position position="909"/>
    </location>
    <ligand>
        <name>heme</name>
        <dbReference type="ChEBI" id="CHEBI:30413"/>
    </ligand>
    <ligandPart>
        <name>Fe</name>
        <dbReference type="ChEBI" id="CHEBI:18248"/>
    </ligandPart>
</feature>
<keyword evidence="7 12" id="KW-0560">Oxidoreductase</keyword>
<evidence type="ECO:0000256" key="13">
    <source>
        <dbReference type="SAM" id="Phobius"/>
    </source>
</evidence>
<evidence type="ECO:0000256" key="9">
    <source>
        <dbReference type="ARBA" id="ARBA00023033"/>
    </source>
</evidence>
<keyword evidence="15" id="KW-1185">Reference proteome</keyword>
<evidence type="ECO:0000256" key="3">
    <source>
        <dbReference type="ARBA" id="ARBA00022617"/>
    </source>
</evidence>
<keyword evidence="9 12" id="KW-0503">Monooxygenase</keyword>
<evidence type="ECO:0000256" key="2">
    <source>
        <dbReference type="ARBA" id="ARBA00010617"/>
    </source>
</evidence>
<dbReference type="EC" id="1.14.14.1" evidence="12"/>
<evidence type="ECO:0000256" key="12">
    <source>
        <dbReference type="RuleBase" id="RU368053"/>
    </source>
</evidence>
<dbReference type="PRINTS" id="PR01684">
    <property type="entry name" value="EP450ICYP2A"/>
</dbReference>
<comment type="caution">
    <text evidence="14">The sequence shown here is derived from an EMBL/GenBank/DDBJ whole genome shotgun (WGS) entry which is preliminary data.</text>
</comment>
<dbReference type="GO" id="GO:0005789">
    <property type="term" value="C:endoplasmic reticulum membrane"/>
    <property type="evidence" value="ECO:0007669"/>
    <property type="project" value="UniProtKB-SubCell"/>
</dbReference>
<dbReference type="GO" id="GO:0016712">
    <property type="term" value="F:oxidoreductase activity, acting on paired donors, with incorporation or reduction of molecular oxygen, reduced flavin or flavoprotein as one donor, and incorporation of one atom of oxygen"/>
    <property type="evidence" value="ECO:0007669"/>
    <property type="project" value="UniProtKB-EC"/>
</dbReference>
<dbReference type="GO" id="GO:0020037">
    <property type="term" value="F:heme binding"/>
    <property type="evidence" value="ECO:0007669"/>
    <property type="project" value="UniProtKB-UniRule"/>
</dbReference>
<keyword evidence="8 11" id="KW-0408">Iron</keyword>
<dbReference type="InterPro" id="IPR050182">
    <property type="entry name" value="Cytochrome_P450_fam2"/>
</dbReference>
<dbReference type="Gene3D" id="1.10.630.10">
    <property type="entry name" value="Cytochrome P450"/>
    <property type="match status" value="2"/>
</dbReference>
<protein>
    <recommendedName>
        <fullName evidence="12">Cytochrome P450</fullName>
        <ecNumber evidence="12">1.14.14.1</ecNumber>
    </recommendedName>
</protein>
<gene>
    <name evidence="14" type="ORF">E5288_WYG020194</name>
</gene>
<keyword evidence="13" id="KW-0812">Transmembrane</keyword>
<keyword evidence="10 13" id="KW-0472">Membrane</keyword>
<keyword evidence="13" id="KW-1133">Transmembrane helix</keyword>
<dbReference type="InterPro" id="IPR036396">
    <property type="entry name" value="Cyt_P450_sf"/>
</dbReference>
<evidence type="ECO:0000256" key="4">
    <source>
        <dbReference type="ARBA" id="ARBA00022723"/>
    </source>
</evidence>
<dbReference type="GO" id="GO:0008392">
    <property type="term" value="F:arachidonate epoxygenase activity"/>
    <property type="evidence" value="ECO:0007669"/>
    <property type="project" value="TreeGrafter"/>
</dbReference>